<dbReference type="PANTHER" id="PTHR44591">
    <property type="entry name" value="STRESS RESPONSE REGULATOR PROTEIN 1"/>
    <property type="match status" value="1"/>
</dbReference>
<dbReference type="Pfam" id="PF00072">
    <property type="entry name" value="Response_reg"/>
    <property type="match status" value="1"/>
</dbReference>
<dbReference type="STRING" id="570156.AOG27_08420"/>
<protein>
    <submittedName>
        <fullName evidence="4">Chemotaxis protein</fullName>
    </submittedName>
    <submittedName>
        <fullName evidence="5">Response regulator</fullName>
    </submittedName>
</protein>
<evidence type="ECO:0000313" key="6">
    <source>
        <dbReference type="Proteomes" id="UP000050378"/>
    </source>
</evidence>
<dbReference type="AlphaFoldDB" id="A0A0P7EKB4"/>
<evidence type="ECO:0000256" key="2">
    <source>
        <dbReference type="PROSITE-ProRule" id="PRU00169"/>
    </source>
</evidence>
<dbReference type="Proteomes" id="UP001377972">
    <property type="component" value="Unassembled WGS sequence"/>
</dbReference>
<dbReference type="PROSITE" id="PS50110">
    <property type="entry name" value="RESPONSE_REGULATORY"/>
    <property type="match status" value="1"/>
</dbReference>
<proteinExistence type="predicted"/>
<evidence type="ECO:0000313" key="5">
    <source>
        <dbReference type="EMBL" id="MEJ6495500.1"/>
    </source>
</evidence>
<evidence type="ECO:0000256" key="1">
    <source>
        <dbReference type="ARBA" id="ARBA00022553"/>
    </source>
</evidence>
<accession>A0A0P7EKB4</accession>
<keyword evidence="1 2" id="KW-0597">Phosphoprotein</keyword>
<dbReference type="EMBL" id="JAQPZS010000004">
    <property type="protein sequence ID" value="MEJ6495500.1"/>
    <property type="molecule type" value="Genomic_DNA"/>
</dbReference>
<evidence type="ECO:0000313" key="4">
    <source>
        <dbReference type="EMBL" id="KPM83670.1"/>
    </source>
</evidence>
<dbReference type="SUPFAM" id="SSF52172">
    <property type="entry name" value="CheY-like"/>
    <property type="match status" value="1"/>
</dbReference>
<gene>
    <name evidence="4" type="ORF">AOG27_08420</name>
    <name evidence="5" type="ORF">PQI24_05625</name>
</gene>
<reference evidence="5 7" key="2">
    <citation type="submission" date="2023-01" db="EMBL/GenBank/DDBJ databases">
        <title>Trichodesmium-associated heterotrophic epibiont bacteria.</title>
        <authorList>
            <person name="Cleveland C.S."/>
            <person name="Webb E.A."/>
        </authorList>
    </citation>
    <scope>NUCLEOTIDE SEQUENCE [LARGE SCALE GENOMIC DNA]</scope>
    <source>
        <strain evidence="5 7">USCH2</strain>
    </source>
</reference>
<dbReference type="SMART" id="SM00448">
    <property type="entry name" value="REC"/>
    <property type="match status" value="1"/>
</dbReference>
<evidence type="ECO:0000259" key="3">
    <source>
        <dbReference type="PROSITE" id="PS50110"/>
    </source>
</evidence>
<comment type="caution">
    <text evidence="4">The sequence shown here is derived from an EMBL/GenBank/DDBJ whole genome shotgun (WGS) entry which is preliminary data.</text>
</comment>
<dbReference type="CDD" id="cd17593">
    <property type="entry name" value="REC_CheC-like"/>
    <property type="match status" value="1"/>
</dbReference>
<organism evidence="4 6">
    <name type="scientific">Pseudoalteromonas lipolytica</name>
    <dbReference type="NCBI Taxonomy" id="570156"/>
    <lineage>
        <taxon>Bacteria</taxon>
        <taxon>Pseudomonadati</taxon>
        <taxon>Pseudomonadota</taxon>
        <taxon>Gammaproteobacteria</taxon>
        <taxon>Alteromonadales</taxon>
        <taxon>Pseudoalteromonadaceae</taxon>
        <taxon>Pseudoalteromonas</taxon>
    </lineage>
</organism>
<dbReference type="Gene3D" id="3.40.50.2300">
    <property type="match status" value="1"/>
</dbReference>
<evidence type="ECO:0000313" key="7">
    <source>
        <dbReference type="Proteomes" id="UP001377972"/>
    </source>
</evidence>
<dbReference type="EMBL" id="LJTC01000005">
    <property type="protein sequence ID" value="KPM83670.1"/>
    <property type="molecule type" value="Genomic_DNA"/>
</dbReference>
<dbReference type="InterPro" id="IPR011006">
    <property type="entry name" value="CheY-like_superfamily"/>
</dbReference>
<name>A0A0P7EKB4_9GAMM</name>
<dbReference type="GO" id="GO:0000160">
    <property type="term" value="P:phosphorelay signal transduction system"/>
    <property type="evidence" value="ECO:0007669"/>
    <property type="project" value="InterPro"/>
</dbReference>
<dbReference type="Proteomes" id="UP000050378">
    <property type="component" value="Unassembled WGS sequence"/>
</dbReference>
<sequence length="124" mass="13668">MNNPNFSILVCDDSSIARKQVVRCLGNCLSADIQQATNGREALALLREQNFDLLCLDLTMPELDGVAVLETIKAEKIECFVIVISADIQAQMKQKVASLGAIDFIDKPIDIVRLKATLHKFGIH</sequence>
<reference evidence="4 6" key="1">
    <citation type="submission" date="2015-09" db="EMBL/GenBank/DDBJ databases">
        <title>Draft Genome Sequence of Pseudoalteromonas lipolytica UCD-48B.</title>
        <authorList>
            <person name="Krusor M."/>
            <person name="Coil D.A."/>
            <person name="Lang J.M."/>
            <person name="Eisen J.A."/>
            <person name="Alexiev A."/>
        </authorList>
    </citation>
    <scope>NUCLEOTIDE SEQUENCE [LARGE SCALE GENOMIC DNA]</scope>
    <source>
        <strain evidence="4 6">UCD-48B</strain>
    </source>
</reference>
<feature type="domain" description="Response regulatory" evidence="3">
    <location>
        <begin position="7"/>
        <end position="122"/>
    </location>
</feature>
<dbReference type="PATRIC" id="fig|570156.3.peg.2749"/>
<dbReference type="InterPro" id="IPR050595">
    <property type="entry name" value="Bact_response_regulator"/>
</dbReference>
<dbReference type="RefSeq" id="WP_054552581.1">
    <property type="nucleotide sequence ID" value="NZ_JAQPZS010000004.1"/>
</dbReference>
<dbReference type="OrthoDB" id="281471at2"/>
<keyword evidence="7" id="KW-1185">Reference proteome</keyword>
<dbReference type="PANTHER" id="PTHR44591:SF24">
    <property type="entry name" value="PROTEIN-GLUTAMATE METHYLESTERASE_PROTEIN-GLUTAMINE GLUTAMINASE 1"/>
    <property type="match status" value="1"/>
</dbReference>
<dbReference type="InterPro" id="IPR001789">
    <property type="entry name" value="Sig_transdc_resp-reg_receiver"/>
</dbReference>
<feature type="modified residue" description="4-aspartylphosphate" evidence="2">
    <location>
        <position position="57"/>
    </location>
</feature>